<dbReference type="GO" id="GO:0003677">
    <property type="term" value="F:DNA binding"/>
    <property type="evidence" value="ECO:0007669"/>
    <property type="project" value="UniProtKB-UniRule"/>
</dbReference>
<dbReference type="SMART" id="SM00220">
    <property type="entry name" value="S_TKc"/>
    <property type="match status" value="1"/>
</dbReference>
<feature type="coiled-coil region" evidence="10">
    <location>
        <begin position="387"/>
        <end position="427"/>
    </location>
</feature>
<comment type="similarity">
    <text evidence="1">Belongs to the protein kinase superfamily. NEK Ser/Thr protein kinase family. NIMA subfamily.</text>
</comment>
<evidence type="ECO:0000259" key="12">
    <source>
        <dbReference type="PROSITE" id="PS50011"/>
    </source>
</evidence>
<dbReference type="Pfam" id="PF13374">
    <property type="entry name" value="TPR_10"/>
    <property type="match status" value="1"/>
</dbReference>
<dbReference type="SUPFAM" id="SSF48452">
    <property type="entry name" value="TPR-like"/>
    <property type="match status" value="3"/>
</dbReference>
<keyword evidence="6 9" id="KW-0067">ATP-binding</keyword>
<keyword evidence="10" id="KW-0175">Coiled coil</keyword>
<feature type="transmembrane region" description="Helical" evidence="11">
    <location>
        <begin position="430"/>
        <end position="450"/>
    </location>
</feature>
<keyword evidence="15" id="KW-1185">Reference proteome</keyword>
<dbReference type="InterPro" id="IPR050660">
    <property type="entry name" value="NEK_Ser/Thr_kinase"/>
</dbReference>
<feature type="domain" description="Protein kinase" evidence="12">
    <location>
        <begin position="135"/>
        <end position="421"/>
    </location>
</feature>
<keyword evidence="7 8" id="KW-0238">DNA-binding</keyword>
<dbReference type="GO" id="GO:0005524">
    <property type="term" value="F:ATP binding"/>
    <property type="evidence" value="ECO:0007669"/>
    <property type="project" value="UniProtKB-UniRule"/>
</dbReference>
<dbReference type="AlphaFoldDB" id="A0A6M2BT92"/>
<dbReference type="PROSITE" id="PS00107">
    <property type="entry name" value="PROTEIN_KINASE_ATP"/>
    <property type="match status" value="1"/>
</dbReference>
<keyword evidence="11" id="KW-1133">Transmembrane helix</keyword>
<dbReference type="RefSeq" id="WP_166256250.1">
    <property type="nucleotide sequence ID" value="NZ_JAAMOW010000005.1"/>
</dbReference>
<feature type="binding site" evidence="9">
    <location>
        <position position="164"/>
    </location>
    <ligand>
        <name>ATP</name>
        <dbReference type="ChEBI" id="CHEBI:30616"/>
    </ligand>
</feature>
<keyword evidence="3" id="KW-0808">Transferase</keyword>
<dbReference type="InterPro" id="IPR011009">
    <property type="entry name" value="Kinase-like_dom_sf"/>
</dbReference>
<dbReference type="InterPro" id="IPR001867">
    <property type="entry name" value="OmpR/PhoB-type_DNA-bd"/>
</dbReference>
<evidence type="ECO:0000256" key="3">
    <source>
        <dbReference type="ARBA" id="ARBA00022679"/>
    </source>
</evidence>
<dbReference type="Proteomes" id="UP000472676">
    <property type="component" value="Unassembled WGS sequence"/>
</dbReference>
<dbReference type="Pfam" id="PF13424">
    <property type="entry name" value="TPR_12"/>
    <property type="match status" value="1"/>
</dbReference>
<dbReference type="Gene3D" id="1.10.510.10">
    <property type="entry name" value="Transferase(Phosphotransferase) domain 1"/>
    <property type="match status" value="1"/>
</dbReference>
<dbReference type="EMBL" id="JAAMOW010000005">
    <property type="protein sequence ID" value="NGY05239.1"/>
    <property type="molecule type" value="Genomic_DNA"/>
</dbReference>
<dbReference type="CDD" id="cd00383">
    <property type="entry name" value="trans_reg_C"/>
    <property type="match status" value="1"/>
</dbReference>
<dbReference type="PANTHER" id="PTHR43671">
    <property type="entry name" value="SERINE/THREONINE-PROTEIN KINASE NEK"/>
    <property type="match status" value="1"/>
</dbReference>
<keyword evidence="4 9" id="KW-0547">Nucleotide-binding</keyword>
<dbReference type="InterPro" id="IPR017441">
    <property type="entry name" value="Protein_kinase_ATP_BS"/>
</dbReference>
<dbReference type="SUPFAM" id="SSF56112">
    <property type="entry name" value="Protein kinase-like (PK-like)"/>
    <property type="match status" value="1"/>
</dbReference>
<dbReference type="EC" id="2.7.11.1" evidence="2"/>
<dbReference type="Gene3D" id="1.25.40.10">
    <property type="entry name" value="Tetratricopeptide repeat domain"/>
    <property type="match status" value="2"/>
</dbReference>
<keyword evidence="5" id="KW-0418">Kinase</keyword>
<evidence type="ECO:0000256" key="4">
    <source>
        <dbReference type="ARBA" id="ARBA00022741"/>
    </source>
</evidence>
<evidence type="ECO:0000256" key="6">
    <source>
        <dbReference type="ARBA" id="ARBA00022840"/>
    </source>
</evidence>
<dbReference type="GO" id="GO:0000160">
    <property type="term" value="P:phosphorelay signal transduction system"/>
    <property type="evidence" value="ECO:0007669"/>
    <property type="project" value="InterPro"/>
</dbReference>
<evidence type="ECO:0000256" key="11">
    <source>
        <dbReference type="SAM" id="Phobius"/>
    </source>
</evidence>
<dbReference type="PANTHER" id="PTHR43671:SF13">
    <property type="entry name" value="SERINE_THREONINE-PROTEIN KINASE NEK2"/>
    <property type="match status" value="1"/>
</dbReference>
<evidence type="ECO:0000256" key="10">
    <source>
        <dbReference type="SAM" id="Coils"/>
    </source>
</evidence>
<dbReference type="InterPro" id="IPR036388">
    <property type="entry name" value="WH-like_DNA-bd_sf"/>
</dbReference>
<dbReference type="SMART" id="SM00862">
    <property type="entry name" value="Trans_reg_C"/>
    <property type="match status" value="1"/>
</dbReference>
<sequence length="1000" mass="110553">MEAAESSGGLRRWQFGELVLDERTLELSLRGQVLRMHRKPLQVLLHLLQHADEVVTKDELAEACWPGRILSDTVLSTTIKRLRAVLGDDGQQIIKTVHGFGYRFVAPVSVELLAAEAPPRLALAPGDHPPLRPTWSLVERIGGGGSGEVWRVCQDRTGEQRVFKFAVDGAALRGLKREVTLYRVLHDSLGDHAHLLKVLDWNLERAPFFIETEYEALGSLLQWSQAQGGLLEVPRVQRLKMIAQCAELLASAHRVGVLHKDLKPSNVLVSGQAPDWQIRLGDFGSGGMLDAQRLHALGITRLGFTQTVAAFDTSGTPLYLAPEVLSGQPSTLQSDIYALGVMLYQAVVGDWSRPLAPGWERQVDDETLREDIAAAVDGDPARRLADAGELARRLRRLDERRNEREARKHAAAEQEEFQRRLERAELRRRWALALAAVLVLGIAAVLALYVQLLGSQQQRLAALGKARDEADISHQVTDYVVSLFDAASPEKSGGRLLEPRKLVDLGQSQIESRFRDRPQLRARMLGTVGALYCSLGVPDRCQADLEQALALQKGDPEADPLQTAELLGKLGRAYAGEARWADDERMQRQALAIYEARLNDTHDPRIAERLAALGDALQSEQKTTESIEVLERARKLARGADGKDRLESADVLGLLAQSYVLAGRTDDAIALAAQRSALVRTQVGADDLRYYDAQSDQAIVLMDAERYAEAEPIERAVLDGYLKVYSADSRQVLDVEGNLAVILDGENKDAESLKWMRAIVDASRRLGRTGDSEYATELVNLGELEETWGDYPSALEHLRGAYEIARRHDREDSVQVLTMRVSLARVLTRMGRAREALPLLQPELAGNLNGQIADLERGRRLLELAACYRDLGRPQLAAQTYDAAETHFRKTMPEFAMAKIAVLSGRARLALHEHRYGQALVMLQQLVDTDHAGEKSVSPGTLYDEVGEAQALLGLKRREEAVKLLAGIRGDVERELAPIHPARLALERILGTSAGTLRHG</sequence>
<dbReference type="Gene3D" id="1.10.10.10">
    <property type="entry name" value="Winged helix-like DNA-binding domain superfamily/Winged helix DNA-binding domain"/>
    <property type="match status" value="1"/>
</dbReference>
<organism evidence="14 15">
    <name type="scientific">Solimonas terrae</name>
    <dbReference type="NCBI Taxonomy" id="1396819"/>
    <lineage>
        <taxon>Bacteria</taxon>
        <taxon>Pseudomonadati</taxon>
        <taxon>Pseudomonadota</taxon>
        <taxon>Gammaproteobacteria</taxon>
        <taxon>Nevskiales</taxon>
        <taxon>Nevskiaceae</taxon>
        <taxon>Solimonas</taxon>
    </lineage>
</organism>
<reference evidence="14 15" key="1">
    <citation type="journal article" date="2014" name="Int. J. Syst. Evol. Microbiol.">
        <title>Solimonas terrae sp. nov., isolated from soil.</title>
        <authorList>
            <person name="Kim S.J."/>
            <person name="Moon J.Y."/>
            <person name="Weon H.Y."/>
            <person name="Ahn J.H."/>
            <person name="Chen W.M."/>
            <person name="Kwon S.W."/>
        </authorList>
    </citation>
    <scope>NUCLEOTIDE SEQUENCE [LARGE SCALE GENOMIC DNA]</scope>
    <source>
        <strain evidence="14 15">KIS83-12</strain>
    </source>
</reference>
<evidence type="ECO:0000256" key="8">
    <source>
        <dbReference type="PROSITE-ProRule" id="PRU01091"/>
    </source>
</evidence>
<dbReference type="SUPFAM" id="SSF46894">
    <property type="entry name" value="C-terminal effector domain of the bipartite response regulators"/>
    <property type="match status" value="1"/>
</dbReference>
<dbReference type="PROSITE" id="PS51755">
    <property type="entry name" value="OMPR_PHOB"/>
    <property type="match status" value="1"/>
</dbReference>
<accession>A0A6M2BT92</accession>
<dbReference type="SMART" id="SM00028">
    <property type="entry name" value="TPR"/>
    <property type="match status" value="6"/>
</dbReference>
<dbReference type="GO" id="GO:0004674">
    <property type="term" value="F:protein serine/threonine kinase activity"/>
    <property type="evidence" value="ECO:0007669"/>
    <property type="project" value="UniProtKB-EC"/>
</dbReference>
<proteinExistence type="inferred from homology"/>
<protein>
    <recommendedName>
        <fullName evidence="2">non-specific serine/threonine protein kinase</fullName>
        <ecNumber evidence="2">2.7.11.1</ecNumber>
    </recommendedName>
</protein>
<keyword evidence="11" id="KW-0472">Membrane</keyword>
<dbReference type="Pfam" id="PF00069">
    <property type="entry name" value="Pkinase"/>
    <property type="match status" value="1"/>
</dbReference>
<dbReference type="Pfam" id="PF00486">
    <property type="entry name" value="Trans_reg_C"/>
    <property type="match status" value="1"/>
</dbReference>
<evidence type="ECO:0000256" key="7">
    <source>
        <dbReference type="ARBA" id="ARBA00023125"/>
    </source>
</evidence>
<dbReference type="InterPro" id="IPR011990">
    <property type="entry name" value="TPR-like_helical_dom_sf"/>
</dbReference>
<evidence type="ECO:0000313" key="14">
    <source>
        <dbReference type="EMBL" id="NGY05239.1"/>
    </source>
</evidence>
<feature type="DNA-binding region" description="OmpR/PhoB-type" evidence="8">
    <location>
        <begin position="10"/>
        <end position="106"/>
    </location>
</feature>
<evidence type="ECO:0000256" key="9">
    <source>
        <dbReference type="PROSITE-ProRule" id="PRU10141"/>
    </source>
</evidence>
<keyword evidence="11" id="KW-0812">Transmembrane</keyword>
<gene>
    <name evidence="14" type="ORF">G7Y85_10700</name>
</gene>
<dbReference type="GO" id="GO:0006355">
    <property type="term" value="P:regulation of DNA-templated transcription"/>
    <property type="evidence" value="ECO:0007669"/>
    <property type="project" value="InterPro"/>
</dbReference>
<evidence type="ECO:0000259" key="13">
    <source>
        <dbReference type="PROSITE" id="PS51755"/>
    </source>
</evidence>
<dbReference type="InterPro" id="IPR000719">
    <property type="entry name" value="Prot_kinase_dom"/>
</dbReference>
<dbReference type="InterPro" id="IPR019734">
    <property type="entry name" value="TPR_rpt"/>
</dbReference>
<dbReference type="InterPro" id="IPR016032">
    <property type="entry name" value="Sig_transdc_resp-reg_C-effctor"/>
</dbReference>
<dbReference type="InterPro" id="IPR008271">
    <property type="entry name" value="Ser/Thr_kinase_AS"/>
</dbReference>
<evidence type="ECO:0000256" key="2">
    <source>
        <dbReference type="ARBA" id="ARBA00012513"/>
    </source>
</evidence>
<evidence type="ECO:0000256" key="5">
    <source>
        <dbReference type="ARBA" id="ARBA00022777"/>
    </source>
</evidence>
<comment type="caution">
    <text evidence="14">The sequence shown here is derived from an EMBL/GenBank/DDBJ whole genome shotgun (WGS) entry which is preliminary data.</text>
</comment>
<dbReference type="PROSITE" id="PS50011">
    <property type="entry name" value="PROTEIN_KINASE_DOM"/>
    <property type="match status" value="1"/>
</dbReference>
<evidence type="ECO:0000256" key="1">
    <source>
        <dbReference type="ARBA" id="ARBA00010886"/>
    </source>
</evidence>
<evidence type="ECO:0000313" key="15">
    <source>
        <dbReference type="Proteomes" id="UP000472676"/>
    </source>
</evidence>
<dbReference type="PROSITE" id="PS00108">
    <property type="entry name" value="PROTEIN_KINASE_ST"/>
    <property type="match status" value="1"/>
</dbReference>
<name>A0A6M2BT92_9GAMM</name>
<feature type="domain" description="OmpR/PhoB-type" evidence="13">
    <location>
        <begin position="10"/>
        <end position="106"/>
    </location>
</feature>